<dbReference type="PANTHER" id="PTHR24119">
    <property type="entry name" value="ACYL-COA-BINDING DOMAIN-CONTAINING PROTEIN 6"/>
    <property type="match status" value="1"/>
</dbReference>
<sequence length="1884" mass="209989">MATQRPMTSPIPTRKKAQSTFDAELRDFMRETELTARKIVKDANKKASDERKKEKLRKLKEQRSKSAHAGSRKVLTELQNTANSLASTANTSTNQMMETQVPAFDATTNPLPGNVVRTVNLQGMPERTSMKTTQLNAFQASRVLSKTSSSTLRQTYNGRATEQAATTAIYRSSSAFSADRNFPAQNTGIDGMRGTNAITRGIGAIEPEAISSNPSTMSLNYRGSEVHSQTRSSTASQKFRASQTGVKGNPILDMGHFMDPADKYNPALHNKLPNGRQTNFRGAVTTASRHESLKLQRSQRPSTVATMNSPARGSSFRGATKIAMNKVNSMLRDVSTTKPKTAANKKKNKIHKSLDSHVFNKKATSGMISTGNNKDYYKIAKDRPAWEEVEPTAIVEPSIQLEAAGPMSWSSEDIRVKWRDEVQREQGWKMSRAAKIAAEEMQETQNYVTPTVDMLRHPIHELFWSYLKVENELASKRAFIRANNRRFALDVHTVWLTNLPHLPEFQSGLELHPEPPPERSNGLSEARDSDNIKKARSQIQSVSSKRVMKGAYFDEVERVWKVDEATKPPPPPAMGERPMNCPKFTTLISNESVNIENSPHPLLLSVHRFETQRREYYETAAVLVNGRWEIPASGGSEHLEPGLSVNMSDDILKLSPKKLADRDKKENSEGFFGQSFDANADADADADAVVDEGAPDRIGATLETMKHLDSWSAATGKAFVDLPSTTKWRFSLFDPKNGNMATTELEESVVLSRVEQYAAKMKLQYTSAAPTASTKNIIHRQGARLLCDKRFYTAFVTVMVTPGPANSNSLYIDLTATVKMPRETREGGGFNRTQSKDPGLVKLTKRISTYEARERLNMSSFAPALDLGWWQDPKRGEMWRNLIELLVLVPFVEVVVEEAPESPKKGKKKGSPKRKSPKKKKASEPVKLKPPSALDFPVNEEDSIYETIAAAYSMTNLVTVEGATDPGEKYGKFDVRLPSVISDSSNIRISGIDPAKHADVKENVPWGNDPDVNWEFMADNQAVNLSITLTGADKFKALVPGVIEAGAEEPFKFARMDEIMKFDKPRTRAALQVHRDRETSSTNSIQTTSILAFDTPTYAPITVYWELSEREMPLSQHEVIDPWVPMLVSHAKSLFSADVVSDLDARMAPCIWLLTGSEMPLDYGGVEEPSIQDKYNVERVLIGHDELGFEKFQHKKTLKPQHNHRRRQKLTDEHGHRHNLIALKELLRPSGVINPAIFGVTAKGASGNKTGVGGRTIWHSEQRCVEQLCRQRVPFDYLYVIKAKSGSGFTDPKGYTMLMNGYHVDELVGVGLTTYNNVYKRIKDKHDLSKKREGLEGRIKQAEENLKKNRDQLEREMRMTSQKTVSRAEKFGDPKGKQPEAMSRDAWLARRECSNLLEERAGWEKRELMNGGNVFYFKEIVAGGEVQCSWDEPEEYGEGGESEIKPGMMVGDEVPADGSVPDGETTEEMKANAEKAKVAQLVKLIGEDEGLIQVLAKKLGVLIAKDKGENLDEVVRMKKGDSEDMKRFPGKATRELSDEDDPWSDSDDEQGNWGEGEANGADDLLGDNNMKSATVLPQDHGDVAKQRRKDRKEGTPEKIGTTKKPSNVPKLKMKPDKGEGVPIGDNDDSMHIEKHIKGVGWRRLNRARVAPNFYDKITKPKPIKTKEDFTNSLSSYRGATMVDPAKVSRATEFDFAGEHKFESLFIQDVLGDGLRVVEATRMRKEREEELLAGGGLEEIAANQPSAMTLADQVKDRPKNLEDEDDVDKLSHKAIECCRTGNITDLEFILDRNIVDVDVKDENGNSLLHLCCQQGNKRMVKFMLRRGADIKTQNAAGNSVLHHCHLYSHTDLAAYLLSKGADDSLVNAEGCTCYEGLSQDAVGEI</sequence>
<feature type="compositionally biased region" description="Basic residues" evidence="3">
    <location>
        <begin position="905"/>
        <end position="921"/>
    </location>
</feature>
<feature type="compositionally biased region" description="Polar residues" evidence="3">
    <location>
        <begin position="227"/>
        <end position="246"/>
    </location>
</feature>
<feature type="region of interest" description="Disordered" evidence="3">
    <location>
        <begin position="227"/>
        <end position="251"/>
    </location>
</feature>
<dbReference type="InterPro" id="IPR002110">
    <property type="entry name" value="Ankyrin_rpt"/>
</dbReference>
<dbReference type="Pfam" id="PF12796">
    <property type="entry name" value="Ank_2"/>
    <property type="match status" value="1"/>
</dbReference>
<dbReference type="Proteomes" id="UP001165085">
    <property type="component" value="Unassembled WGS sequence"/>
</dbReference>
<feature type="region of interest" description="Disordered" evidence="3">
    <location>
        <begin position="1359"/>
        <end position="1383"/>
    </location>
</feature>
<evidence type="ECO:0000313" key="4">
    <source>
        <dbReference type="EMBL" id="GMI00943.1"/>
    </source>
</evidence>
<dbReference type="InterPro" id="IPR036770">
    <property type="entry name" value="Ankyrin_rpt-contain_sf"/>
</dbReference>
<dbReference type="Gene3D" id="1.25.40.20">
    <property type="entry name" value="Ankyrin repeat-containing domain"/>
    <property type="match status" value="1"/>
</dbReference>
<evidence type="ECO:0000256" key="1">
    <source>
        <dbReference type="ARBA" id="ARBA00023121"/>
    </source>
</evidence>
<dbReference type="PROSITE" id="PS50088">
    <property type="entry name" value="ANK_REPEAT"/>
    <property type="match status" value="2"/>
</dbReference>
<feature type="region of interest" description="Disordered" evidence="3">
    <location>
        <begin position="38"/>
        <end position="75"/>
    </location>
</feature>
<keyword evidence="5" id="KW-1185">Reference proteome</keyword>
<organism evidence="4 5">
    <name type="scientific">Triparma strigata</name>
    <dbReference type="NCBI Taxonomy" id="1606541"/>
    <lineage>
        <taxon>Eukaryota</taxon>
        <taxon>Sar</taxon>
        <taxon>Stramenopiles</taxon>
        <taxon>Ochrophyta</taxon>
        <taxon>Bolidophyceae</taxon>
        <taxon>Parmales</taxon>
        <taxon>Triparmaceae</taxon>
        <taxon>Triparma</taxon>
    </lineage>
</organism>
<feature type="region of interest" description="Disordered" evidence="3">
    <location>
        <begin position="1522"/>
        <end position="1629"/>
    </location>
</feature>
<feature type="repeat" description="ANK" evidence="2">
    <location>
        <begin position="1835"/>
        <end position="1867"/>
    </location>
</feature>
<feature type="region of interest" description="Disordered" evidence="3">
    <location>
        <begin position="899"/>
        <end position="933"/>
    </location>
</feature>
<feature type="compositionally biased region" description="Basic and acidic residues" evidence="3">
    <location>
        <begin position="38"/>
        <end position="64"/>
    </location>
</feature>
<feature type="compositionally biased region" description="Basic and acidic residues" evidence="3">
    <location>
        <begin position="1366"/>
        <end position="1378"/>
    </location>
</feature>
<dbReference type="SMART" id="SM00248">
    <property type="entry name" value="ANK"/>
    <property type="match status" value="2"/>
</dbReference>
<reference evidence="5" key="1">
    <citation type="journal article" date="2023" name="Commun. Biol.">
        <title>Genome analysis of Parmales, the sister group of diatoms, reveals the evolutionary specialization of diatoms from phago-mixotrophs to photoautotrophs.</title>
        <authorList>
            <person name="Ban H."/>
            <person name="Sato S."/>
            <person name="Yoshikawa S."/>
            <person name="Yamada K."/>
            <person name="Nakamura Y."/>
            <person name="Ichinomiya M."/>
            <person name="Sato N."/>
            <person name="Blanc-Mathieu R."/>
            <person name="Endo H."/>
            <person name="Kuwata A."/>
            <person name="Ogata H."/>
        </authorList>
    </citation>
    <scope>NUCLEOTIDE SEQUENCE [LARGE SCALE GENOMIC DNA]</scope>
    <source>
        <strain evidence="5">NIES 3701</strain>
    </source>
</reference>
<evidence type="ECO:0000256" key="2">
    <source>
        <dbReference type="PROSITE-ProRule" id="PRU00023"/>
    </source>
</evidence>
<dbReference type="OrthoDB" id="341259at2759"/>
<evidence type="ECO:0000313" key="5">
    <source>
        <dbReference type="Proteomes" id="UP001165085"/>
    </source>
</evidence>
<feature type="compositionally biased region" description="Acidic residues" evidence="3">
    <location>
        <begin position="1537"/>
        <end position="1550"/>
    </location>
</feature>
<comment type="caution">
    <text evidence="4">The sequence shown here is derived from an EMBL/GenBank/DDBJ whole genome shotgun (WGS) entry which is preliminary data.</text>
</comment>
<dbReference type="GO" id="GO:0000062">
    <property type="term" value="F:fatty-acyl-CoA binding"/>
    <property type="evidence" value="ECO:0007669"/>
    <property type="project" value="TreeGrafter"/>
</dbReference>
<accession>A0A9W7C809</accession>
<feature type="compositionally biased region" description="Basic and acidic residues" evidence="3">
    <location>
        <begin position="1522"/>
        <end position="1536"/>
    </location>
</feature>
<keyword evidence="1" id="KW-0446">Lipid-binding</keyword>
<feature type="repeat" description="ANK" evidence="2">
    <location>
        <begin position="1802"/>
        <end position="1834"/>
    </location>
</feature>
<feature type="compositionally biased region" description="Basic and acidic residues" evidence="3">
    <location>
        <begin position="1579"/>
        <end position="1596"/>
    </location>
</feature>
<feature type="compositionally biased region" description="Polar residues" evidence="3">
    <location>
        <begin position="1"/>
        <end position="11"/>
    </location>
</feature>
<dbReference type="SUPFAM" id="SSF48403">
    <property type="entry name" value="Ankyrin repeat"/>
    <property type="match status" value="1"/>
</dbReference>
<protein>
    <submittedName>
        <fullName evidence="4">Uncharacterized protein</fullName>
    </submittedName>
</protein>
<dbReference type="PROSITE" id="PS50297">
    <property type="entry name" value="ANK_REP_REGION"/>
    <property type="match status" value="1"/>
</dbReference>
<evidence type="ECO:0000256" key="3">
    <source>
        <dbReference type="SAM" id="MobiDB-lite"/>
    </source>
</evidence>
<gene>
    <name evidence="4" type="ORF">TrST_g1766</name>
</gene>
<dbReference type="EMBL" id="BRXY01000573">
    <property type="protein sequence ID" value="GMI00943.1"/>
    <property type="molecule type" value="Genomic_DNA"/>
</dbReference>
<feature type="region of interest" description="Disordered" evidence="3">
    <location>
        <begin position="296"/>
        <end position="315"/>
    </location>
</feature>
<keyword evidence="2" id="KW-0040">ANK repeat</keyword>
<proteinExistence type="predicted"/>
<feature type="compositionally biased region" description="Polar residues" evidence="3">
    <location>
        <begin position="296"/>
        <end position="312"/>
    </location>
</feature>
<feature type="region of interest" description="Disordered" evidence="3">
    <location>
        <begin position="507"/>
        <end position="540"/>
    </location>
</feature>
<name>A0A9W7C809_9STRA</name>
<feature type="region of interest" description="Disordered" evidence="3">
    <location>
        <begin position="1"/>
        <end position="21"/>
    </location>
</feature>
<dbReference type="PANTHER" id="PTHR24119:SF0">
    <property type="entry name" value="ACYL-COA-BINDING DOMAIN-CONTAINING PROTEIN 6"/>
    <property type="match status" value="1"/>
</dbReference>